<gene>
    <name evidence="13" type="ORF">KJ970_01620</name>
</gene>
<evidence type="ECO:0000256" key="2">
    <source>
        <dbReference type="ARBA" id="ARBA00009186"/>
    </source>
</evidence>
<dbReference type="Pfam" id="PF01578">
    <property type="entry name" value="Cytochrom_C_asm"/>
    <property type="match status" value="1"/>
</dbReference>
<feature type="transmembrane region" description="Helical" evidence="10">
    <location>
        <begin position="350"/>
        <end position="374"/>
    </location>
</feature>
<evidence type="ECO:0000259" key="12">
    <source>
        <dbReference type="Pfam" id="PF16327"/>
    </source>
</evidence>
<feature type="transmembrane region" description="Helical" evidence="10">
    <location>
        <begin position="276"/>
        <end position="297"/>
    </location>
</feature>
<dbReference type="EMBL" id="JAHJDP010000012">
    <property type="protein sequence ID" value="MBU2689602.1"/>
    <property type="molecule type" value="Genomic_DNA"/>
</dbReference>
<feature type="transmembrane region" description="Helical" evidence="10">
    <location>
        <begin position="496"/>
        <end position="517"/>
    </location>
</feature>
<dbReference type="PANTHER" id="PTHR43653">
    <property type="entry name" value="CYTOCHROME C ASSEMBLY PROTEIN-RELATED"/>
    <property type="match status" value="1"/>
</dbReference>
<protein>
    <submittedName>
        <fullName evidence="13">Heme lyase CcmF/NrfE family subunit</fullName>
    </submittedName>
</protein>
<dbReference type="InterPro" id="IPR003568">
    <property type="entry name" value="Cyt_c_biogenesis_CcmF"/>
</dbReference>
<dbReference type="PRINTS" id="PR01410">
    <property type="entry name" value="CCBIOGENESIS"/>
</dbReference>
<feature type="domain" description="Cytochrome c-type biogenesis protein CcmF C-terminal" evidence="12">
    <location>
        <begin position="314"/>
        <end position="638"/>
    </location>
</feature>
<evidence type="ECO:0000256" key="7">
    <source>
        <dbReference type="ARBA" id="ARBA00022989"/>
    </source>
</evidence>
<dbReference type="InterPro" id="IPR002541">
    <property type="entry name" value="Cyt_c_assembly"/>
</dbReference>
<evidence type="ECO:0000256" key="9">
    <source>
        <dbReference type="ARBA" id="ARBA00037230"/>
    </source>
</evidence>
<dbReference type="GO" id="GO:0020037">
    <property type="term" value="F:heme binding"/>
    <property type="evidence" value="ECO:0007669"/>
    <property type="project" value="InterPro"/>
</dbReference>
<comment type="function">
    <text evidence="9">Required for the biogenesis of c-type cytochromes. Possible subunit of a heme lyase.</text>
</comment>
<keyword evidence="3" id="KW-1003">Cell membrane</keyword>
<feature type="transmembrane region" description="Helical" evidence="10">
    <location>
        <begin position="40"/>
        <end position="62"/>
    </location>
</feature>
<dbReference type="GO" id="GO:0017004">
    <property type="term" value="P:cytochrome complex assembly"/>
    <property type="evidence" value="ECO:0007669"/>
    <property type="project" value="UniProtKB-KW"/>
</dbReference>
<dbReference type="Pfam" id="PF16327">
    <property type="entry name" value="CcmF_C"/>
    <property type="match status" value="1"/>
</dbReference>
<evidence type="ECO:0000256" key="10">
    <source>
        <dbReference type="SAM" id="Phobius"/>
    </source>
</evidence>
<keyword evidence="6" id="KW-0201">Cytochrome c-type biogenesis</keyword>
<dbReference type="PANTHER" id="PTHR43653:SF1">
    <property type="entry name" value="CYTOCHROME C-TYPE BIOGENESIS PROTEIN CCMF"/>
    <property type="match status" value="1"/>
</dbReference>
<feature type="domain" description="Cytochrome c assembly protein" evidence="11">
    <location>
        <begin position="88"/>
        <end position="295"/>
    </location>
</feature>
<keyword evidence="7 10" id="KW-1133">Transmembrane helix</keyword>
<dbReference type="Proteomes" id="UP000777784">
    <property type="component" value="Unassembled WGS sequence"/>
</dbReference>
<feature type="transmembrane region" description="Helical" evidence="10">
    <location>
        <begin position="176"/>
        <end position="197"/>
    </location>
</feature>
<evidence type="ECO:0000313" key="13">
    <source>
        <dbReference type="EMBL" id="MBU2689602.1"/>
    </source>
</evidence>
<evidence type="ECO:0000256" key="3">
    <source>
        <dbReference type="ARBA" id="ARBA00022475"/>
    </source>
</evidence>
<comment type="caution">
    <text evidence="13">The sequence shown here is derived from an EMBL/GenBank/DDBJ whole genome shotgun (WGS) entry which is preliminary data.</text>
</comment>
<name>A0A948W263_UNCEI</name>
<accession>A0A948W263</accession>
<dbReference type="GO" id="GO:0015232">
    <property type="term" value="F:heme transmembrane transporter activity"/>
    <property type="evidence" value="ECO:0007669"/>
    <property type="project" value="InterPro"/>
</dbReference>
<keyword evidence="8 10" id="KW-0472">Membrane</keyword>
<feature type="transmembrane region" description="Helical" evidence="10">
    <location>
        <begin position="309"/>
        <end position="330"/>
    </location>
</feature>
<evidence type="ECO:0000313" key="14">
    <source>
        <dbReference type="Proteomes" id="UP000777784"/>
    </source>
</evidence>
<sequence>MTQLGSWALYAAFAAGSIAFLLSAAAGLRKAPALLEWARRGAAAASFFTTLSAAGLISAFIAGDYRWAYVYSHSDRDLSLFYKIGALWGGQEGSLLFWALLLGFFTVGAVIRHRRDPLDWFAPVLSTLLMILVFFLGLVLFVSNPFARIPGFVPPDGHGLNPLLQHPSMMIHPPSLYIGCVGMAVPYAMAVGALISGRLDDEWIRKSRFWALLAWIFLGAGNVIGGRWAYAELGWGGYWAWDPVENASLLPWLVGTAYLHSIMAQEQRGMLKIWNIVLAMTMFLLTILGAFITRSGVIQSVHAFARSNIGYFLLGFLVVFIIFSIVLLFVRLSKLRSDHQIENLLSREAFFLLTNVVLLLAAFAVLWGTVSPMITERLGGRSISVGPPYFNRMMTPLGLILLFMTGVGPFLPGQNTRLVDLLRGAALPVLAAGMSAMVAAVSGSSGWALTAQALCVFVLMTVLQSIFRGARDRRRGSRESAPVALLRLFAANRRRYGGRIVHFGVALVFLGFSGNAFKVEKDAFLLPGETTTLGSYTLTYLGMEKNSLGRVEQVGINLLLSRHGKDLAILFPQKNWYKKSEQQTSEVAIYSRLREDIYAVFAGSEGSKVSVRVFLNPLVSFFWIGSLVMGIGAVFAMTPFARRREESFPASQGKRGS</sequence>
<keyword evidence="13" id="KW-0456">Lyase</keyword>
<feature type="transmembrane region" description="Helical" evidence="10">
    <location>
        <begin position="6"/>
        <end position="28"/>
    </location>
</feature>
<evidence type="ECO:0000256" key="4">
    <source>
        <dbReference type="ARBA" id="ARBA00022519"/>
    </source>
</evidence>
<dbReference type="GO" id="GO:0016829">
    <property type="term" value="F:lyase activity"/>
    <property type="evidence" value="ECO:0007669"/>
    <property type="project" value="UniProtKB-KW"/>
</dbReference>
<feature type="transmembrane region" description="Helical" evidence="10">
    <location>
        <begin position="424"/>
        <end position="441"/>
    </location>
</feature>
<keyword evidence="4" id="KW-0997">Cell inner membrane</keyword>
<feature type="transmembrane region" description="Helical" evidence="10">
    <location>
        <begin position="447"/>
        <end position="467"/>
    </location>
</feature>
<comment type="subcellular location">
    <subcellularLocation>
        <location evidence="1">Cell inner membrane</location>
        <topology evidence="1">Multi-pass membrane protein</topology>
    </subcellularLocation>
</comment>
<dbReference type="PRINTS" id="PR01411">
    <property type="entry name" value="CCMFBIOGNSIS"/>
</dbReference>
<feature type="transmembrane region" description="Helical" evidence="10">
    <location>
        <begin position="621"/>
        <end position="641"/>
    </location>
</feature>
<feature type="transmembrane region" description="Helical" evidence="10">
    <location>
        <begin position="394"/>
        <end position="412"/>
    </location>
</feature>
<evidence type="ECO:0000256" key="8">
    <source>
        <dbReference type="ARBA" id="ARBA00023136"/>
    </source>
</evidence>
<dbReference type="InterPro" id="IPR003567">
    <property type="entry name" value="Cyt_c_biogenesis"/>
</dbReference>
<feature type="transmembrane region" description="Helical" evidence="10">
    <location>
        <begin position="95"/>
        <end position="113"/>
    </location>
</feature>
<feature type="transmembrane region" description="Helical" evidence="10">
    <location>
        <begin position="120"/>
        <end position="142"/>
    </location>
</feature>
<evidence type="ECO:0000256" key="5">
    <source>
        <dbReference type="ARBA" id="ARBA00022692"/>
    </source>
</evidence>
<dbReference type="AlphaFoldDB" id="A0A948W263"/>
<evidence type="ECO:0000256" key="6">
    <source>
        <dbReference type="ARBA" id="ARBA00022748"/>
    </source>
</evidence>
<keyword evidence="5 10" id="KW-0812">Transmembrane</keyword>
<organism evidence="13 14">
    <name type="scientific">Eiseniibacteriota bacterium</name>
    <dbReference type="NCBI Taxonomy" id="2212470"/>
    <lineage>
        <taxon>Bacteria</taxon>
        <taxon>Candidatus Eiseniibacteriota</taxon>
    </lineage>
</organism>
<feature type="transmembrane region" description="Helical" evidence="10">
    <location>
        <begin position="209"/>
        <end position="229"/>
    </location>
</feature>
<evidence type="ECO:0000256" key="1">
    <source>
        <dbReference type="ARBA" id="ARBA00004429"/>
    </source>
</evidence>
<feature type="transmembrane region" description="Helical" evidence="10">
    <location>
        <begin position="249"/>
        <end position="264"/>
    </location>
</feature>
<evidence type="ECO:0000259" key="11">
    <source>
        <dbReference type="Pfam" id="PF01578"/>
    </source>
</evidence>
<proteinExistence type="inferred from homology"/>
<dbReference type="InterPro" id="IPR032523">
    <property type="entry name" value="CcmF_C"/>
</dbReference>
<reference evidence="13" key="1">
    <citation type="submission" date="2021-05" db="EMBL/GenBank/DDBJ databases">
        <title>Energy efficiency and biological interactions define the core microbiome of deep oligotrophic groundwater.</title>
        <authorList>
            <person name="Mehrshad M."/>
            <person name="Lopez-Fernandez M."/>
            <person name="Bell E."/>
            <person name="Bernier-Latmani R."/>
            <person name="Bertilsson S."/>
            <person name="Dopson M."/>
        </authorList>
    </citation>
    <scope>NUCLEOTIDE SEQUENCE</scope>
    <source>
        <strain evidence="13">Modern_marine.mb.64</strain>
    </source>
</reference>
<dbReference type="GO" id="GO:0005886">
    <property type="term" value="C:plasma membrane"/>
    <property type="evidence" value="ECO:0007669"/>
    <property type="project" value="UniProtKB-SubCell"/>
</dbReference>
<comment type="similarity">
    <text evidence="2">Belongs to the CcmF/CycK/Ccl1/NrfE/CcsA family.</text>
</comment>